<evidence type="ECO:0000313" key="3">
    <source>
        <dbReference type="Proteomes" id="UP001482620"/>
    </source>
</evidence>
<feature type="compositionally biased region" description="Polar residues" evidence="1">
    <location>
        <begin position="60"/>
        <end position="69"/>
    </location>
</feature>
<organism evidence="2 3">
    <name type="scientific">Ilyodon furcidens</name>
    <name type="common">goldbreast splitfin</name>
    <dbReference type="NCBI Taxonomy" id="33524"/>
    <lineage>
        <taxon>Eukaryota</taxon>
        <taxon>Metazoa</taxon>
        <taxon>Chordata</taxon>
        <taxon>Craniata</taxon>
        <taxon>Vertebrata</taxon>
        <taxon>Euteleostomi</taxon>
        <taxon>Actinopterygii</taxon>
        <taxon>Neopterygii</taxon>
        <taxon>Teleostei</taxon>
        <taxon>Neoteleostei</taxon>
        <taxon>Acanthomorphata</taxon>
        <taxon>Ovalentaria</taxon>
        <taxon>Atherinomorphae</taxon>
        <taxon>Cyprinodontiformes</taxon>
        <taxon>Goodeidae</taxon>
        <taxon>Ilyodon</taxon>
    </lineage>
</organism>
<feature type="region of interest" description="Disordered" evidence="1">
    <location>
        <begin position="90"/>
        <end position="109"/>
    </location>
</feature>
<sequence>MIIVGLGLEMSSPVSGHWWWIGGQGRQGRRNELGSMMAEIGWRRVQAQLKSKRVHKKPSLVQSPADSSIPTPPGKRTLLTLHQLFSKVSPAPSVQSSQAPHHSSTPTSVHQTVSVILHVGQICKENYESMEGFKSKALQDVWLKRDEDLTLIGWGRGT</sequence>
<gene>
    <name evidence="2" type="ORF">ILYODFUR_025217</name>
</gene>
<proteinExistence type="predicted"/>
<evidence type="ECO:0000256" key="1">
    <source>
        <dbReference type="SAM" id="MobiDB-lite"/>
    </source>
</evidence>
<protein>
    <submittedName>
        <fullName evidence="2">Uncharacterized protein</fullName>
    </submittedName>
</protein>
<accession>A0ABV0U901</accession>
<reference evidence="2 3" key="1">
    <citation type="submission" date="2021-06" db="EMBL/GenBank/DDBJ databases">
        <authorList>
            <person name="Palmer J.M."/>
        </authorList>
    </citation>
    <scope>NUCLEOTIDE SEQUENCE [LARGE SCALE GENOMIC DNA]</scope>
    <source>
        <strain evidence="3">if_2019</strain>
        <tissue evidence="2">Muscle</tissue>
    </source>
</reference>
<feature type="region of interest" description="Disordered" evidence="1">
    <location>
        <begin position="53"/>
        <end position="73"/>
    </location>
</feature>
<evidence type="ECO:0000313" key="2">
    <source>
        <dbReference type="EMBL" id="MEQ2241434.1"/>
    </source>
</evidence>
<dbReference type="Proteomes" id="UP001482620">
    <property type="component" value="Unassembled WGS sequence"/>
</dbReference>
<comment type="caution">
    <text evidence="2">The sequence shown here is derived from an EMBL/GenBank/DDBJ whole genome shotgun (WGS) entry which is preliminary data.</text>
</comment>
<feature type="compositionally biased region" description="Low complexity" evidence="1">
    <location>
        <begin position="90"/>
        <end position="100"/>
    </location>
</feature>
<dbReference type="EMBL" id="JAHRIQ010060985">
    <property type="protein sequence ID" value="MEQ2241434.1"/>
    <property type="molecule type" value="Genomic_DNA"/>
</dbReference>
<keyword evidence="3" id="KW-1185">Reference proteome</keyword>
<name>A0ABV0U901_9TELE</name>